<dbReference type="Pfam" id="PF00483">
    <property type="entry name" value="NTP_transferase"/>
    <property type="match status" value="1"/>
</dbReference>
<dbReference type="STRING" id="86105.NF27_FN00090"/>
<dbReference type="Proteomes" id="UP000031258">
    <property type="component" value="Unassembled WGS sequence"/>
</dbReference>
<dbReference type="CDD" id="cd06422">
    <property type="entry name" value="NTP_transferase_like_1"/>
    <property type="match status" value="1"/>
</dbReference>
<accession>A0A0C1QXS8</accession>
<organism evidence="2 3">
    <name type="scientific">Candidatus Jidaibacter acanthamoebae</name>
    <dbReference type="NCBI Taxonomy" id="86105"/>
    <lineage>
        <taxon>Bacteria</taxon>
        <taxon>Pseudomonadati</taxon>
        <taxon>Pseudomonadota</taxon>
        <taxon>Alphaproteobacteria</taxon>
        <taxon>Rickettsiales</taxon>
        <taxon>Candidatus Midichloriaceae</taxon>
        <taxon>Candidatus Jidaibacter</taxon>
    </lineage>
</organism>
<dbReference type="PANTHER" id="PTHR22572">
    <property type="entry name" value="SUGAR-1-PHOSPHATE GUANYL TRANSFERASE"/>
    <property type="match status" value="1"/>
</dbReference>
<sequence length="249" mass="28715">MKNISYMNSNKIKVGMILAAGFGNRLKPLTLTTPKPLIKVRDKALIDYAIGHLYSVGIRKIIVNTHYLADQIHTHLEKYRATDIEIIISHEKELLETGGGILNAMRNIVDEPFLVINSDIFLDKESFTPPLSNLVKTWNPNIMDGLFLLKNFQHINYSYSGDFNLNETGKLVRSESKNKFIFIGSYIVSPEFFNGYEVQRLPMNEILFKSTEKDYTKYKFYGLELTSKWFDIGTLERLNSLEAYLKNKK</sequence>
<proteinExistence type="predicted"/>
<dbReference type="Gene3D" id="3.90.550.10">
    <property type="entry name" value="Spore Coat Polysaccharide Biosynthesis Protein SpsA, Chain A"/>
    <property type="match status" value="1"/>
</dbReference>
<keyword evidence="3" id="KW-1185">Reference proteome</keyword>
<dbReference type="InterPro" id="IPR029044">
    <property type="entry name" value="Nucleotide-diphossugar_trans"/>
</dbReference>
<dbReference type="InterPro" id="IPR050486">
    <property type="entry name" value="Mannose-1P_guanyltransferase"/>
</dbReference>
<name>A0A0C1QXS8_9RICK</name>
<dbReference type="EMBL" id="JSWE01000139">
    <property type="protein sequence ID" value="KIE04860.1"/>
    <property type="molecule type" value="Genomic_DNA"/>
</dbReference>
<dbReference type="SUPFAM" id="SSF53448">
    <property type="entry name" value="Nucleotide-diphospho-sugar transferases"/>
    <property type="match status" value="1"/>
</dbReference>
<dbReference type="AlphaFoldDB" id="A0A0C1QXS8"/>
<reference evidence="2 3" key="1">
    <citation type="submission" date="2014-11" db="EMBL/GenBank/DDBJ databases">
        <title>A Rickettsiales Symbiont of Amoebae With Ancient Features.</title>
        <authorList>
            <person name="Schulz F."/>
            <person name="Martijn J."/>
            <person name="Wascher F."/>
            <person name="Kostanjsek R."/>
            <person name="Ettema T.J."/>
            <person name="Horn M."/>
        </authorList>
    </citation>
    <scope>NUCLEOTIDE SEQUENCE [LARGE SCALE GENOMIC DNA]</scope>
    <source>
        <strain evidence="2 3">UWC36</strain>
    </source>
</reference>
<evidence type="ECO:0000313" key="3">
    <source>
        <dbReference type="Proteomes" id="UP000031258"/>
    </source>
</evidence>
<evidence type="ECO:0000259" key="1">
    <source>
        <dbReference type="Pfam" id="PF00483"/>
    </source>
</evidence>
<gene>
    <name evidence="2" type="ORF">NF27_FN00090</name>
</gene>
<feature type="domain" description="Nucleotidyl transferase" evidence="1">
    <location>
        <begin position="15"/>
        <end position="242"/>
    </location>
</feature>
<dbReference type="InterPro" id="IPR005835">
    <property type="entry name" value="NTP_transferase_dom"/>
</dbReference>
<comment type="caution">
    <text evidence="2">The sequence shown here is derived from an EMBL/GenBank/DDBJ whole genome shotgun (WGS) entry which is preliminary data.</text>
</comment>
<protein>
    <recommendedName>
        <fullName evidence="1">Nucleotidyl transferase domain-containing protein</fullName>
    </recommendedName>
</protein>
<evidence type="ECO:0000313" key="2">
    <source>
        <dbReference type="EMBL" id="KIE04860.1"/>
    </source>
</evidence>